<proteinExistence type="predicted"/>
<dbReference type="EMBL" id="OU503043">
    <property type="protein sequence ID" value="CAI9766813.1"/>
    <property type="molecule type" value="Genomic_DNA"/>
</dbReference>
<gene>
    <name evidence="1" type="ORF">FPE_LOCUS14243</name>
</gene>
<dbReference type="Proteomes" id="UP000834106">
    <property type="component" value="Chromosome 8"/>
</dbReference>
<protein>
    <submittedName>
        <fullName evidence="1">Uncharacterized protein</fullName>
    </submittedName>
</protein>
<reference evidence="1" key="1">
    <citation type="submission" date="2023-05" db="EMBL/GenBank/DDBJ databases">
        <authorList>
            <person name="Huff M."/>
        </authorList>
    </citation>
    <scope>NUCLEOTIDE SEQUENCE</scope>
</reference>
<evidence type="ECO:0000313" key="2">
    <source>
        <dbReference type="Proteomes" id="UP000834106"/>
    </source>
</evidence>
<keyword evidence="2" id="KW-1185">Reference proteome</keyword>
<dbReference type="AlphaFoldDB" id="A0AAD2DW09"/>
<accession>A0AAD2DW09</accession>
<name>A0AAD2DW09_9LAMI</name>
<evidence type="ECO:0000313" key="1">
    <source>
        <dbReference type="EMBL" id="CAI9766813.1"/>
    </source>
</evidence>
<sequence length="131" mass="15542">MKLSFAANAWERPYANIVVQNLRNIEAILFYEYMIYFRSRMIFKAKQKPKNGSMCKICYRQIKDFKYDFCSEGYKVKSHENSIKLYEEKCSSKRSLYLDSNGDVPLRETNEVEIIESSTSGEDKIFNRKRS</sequence>
<organism evidence="1 2">
    <name type="scientific">Fraxinus pennsylvanica</name>
    <dbReference type="NCBI Taxonomy" id="56036"/>
    <lineage>
        <taxon>Eukaryota</taxon>
        <taxon>Viridiplantae</taxon>
        <taxon>Streptophyta</taxon>
        <taxon>Embryophyta</taxon>
        <taxon>Tracheophyta</taxon>
        <taxon>Spermatophyta</taxon>
        <taxon>Magnoliopsida</taxon>
        <taxon>eudicotyledons</taxon>
        <taxon>Gunneridae</taxon>
        <taxon>Pentapetalae</taxon>
        <taxon>asterids</taxon>
        <taxon>lamiids</taxon>
        <taxon>Lamiales</taxon>
        <taxon>Oleaceae</taxon>
        <taxon>Oleeae</taxon>
        <taxon>Fraxinus</taxon>
    </lineage>
</organism>